<feature type="compositionally biased region" description="Basic and acidic residues" evidence="1">
    <location>
        <begin position="16"/>
        <end position="35"/>
    </location>
</feature>
<dbReference type="AlphaFoldDB" id="A0A1I7RP25"/>
<feature type="transmembrane region" description="Helical" evidence="2">
    <location>
        <begin position="83"/>
        <end position="106"/>
    </location>
</feature>
<reference evidence="4" key="1">
    <citation type="submission" date="2016-11" db="UniProtKB">
        <authorList>
            <consortium name="WormBaseParasite"/>
        </authorList>
    </citation>
    <scope>IDENTIFICATION</scope>
</reference>
<dbReference type="Proteomes" id="UP000095284">
    <property type="component" value="Unplaced"/>
</dbReference>
<proteinExistence type="predicted"/>
<evidence type="ECO:0000256" key="1">
    <source>
        <dbReference type="SAM" id="MobiDB-lite"/>
    </source>
</evidence>
<organism evidence="3 4">
    <name type="scientific">Bursaphelenchus xylophilus</name>
    <name type="common">Pinewood nematode worm</name>
    <name type="synonym">Aphelenchoides xylophilus</name>
    <dbReference type="NCBI Taxonomy" id="6326"/>
    <lineage>
        <taxon>Eukaryota</taxon>
        <taxon>Metazoa</taxon>
        <taxon>Ecdysozoa</taxon>
        <taxon>Nematoda</taxon>
        <taxon>Chromadorea</taxon>
        <taxon>Rhabditida</taxon>
        <taxon>Tylenchina</taxon>
        <taxon>Tylenchomorpha</taxon>
        <taxon>Aphelenchoidea</taxon>
        <taxon>Aphelenchoididae</taxon>
        <taxon>Bursaphelenchus</taxon>
    </lineage>
</organism>
<dbReference type="WBParaSite" id="BXY_0246500.1">
    <property type="protein sequence ID" value="BXY_0246500.1"/>
    <property type="gene ID" value="BXY_0246500"/>
</dbReference>
<evidence type="ECO:0000256" key="2">
    <source>
        <dbReference type="SAM" id="Phobius"/>
    </source>
</evidence>
<evidence type="ECO:0000313" key="3">
    <source>
        <dbReference type="Proteomes" id="UP000095284"/>
    </source>
</evidence>
<feature type="region of interest" description="Disordered" evidence="1">
    <location>
        <begin position="1"/>
        <end position="64"/>
    </location>
</feature>
<protein>
    <submittedName>
        <fullName evidence="4">Uncharacterized protein</fullName>
    </submittedName>
</protein>
<keyword evidence="2" id="KW-0472">Membrane</keyword>
<accession>A0A1I7RP25</accession>
<keyword evidence="2" id="KW-1133">Transmembrane helix</keyword>
<name>A0A1I7RP25_BURXY</name>
<sequence length="121" mass="13671">MMSPSFHGYRPPPVRLEQKSRVSKGKDPLKFKKDAAAAPLSSQKKPIAPGDSLSRSHHHRKGVWRRSTDFHAHNIRVVIDLNAAWPVLFLPGSLFNLILPSSYLVLVHFRPAKEYLLSIPD</sequence>
<keyword evidence="2" id="KW-0812">Transmembrane</keyword>
<evidence type="ECO:0000313" key="4">
    <source>
        <dbReference type="WBParaSite" id="BXY_0246500.1"/>
    </source>
</evidence>
<feature type="compositionally biased region" description="Basic residues" evidence="1">
    <location>
        <begin position="55"/>
        <end position="64"/>
    </location>
</feature>